<gene>
    <name evidence="1" type="ORF">C4D60_Mb10t01500</name>
</gene>
<evidence type="ECO:0000313" key="1">
    <source>
        <dbReference type="EMBL" id="THU52201.1"/>
    </source>
</evidence>
<dbReference type="Proteomes" id="UP000317650">
    <property type="component" value="Chromosome 10"/>
</dbReference>
<name>A0A4S8IU10_MUSBA</name>
<keyword evidence="2" id="KW-1185">Reference proteome</keyword>
<evidence type="ECO:0000313" key="2">
    <source>
        <dbReference type="Proteomes" id="UP000317650"/>
    </source>
</evidence>
<organism evidence="1 2">
    <name type="scientific">Musa balbisiana</name>
    <name type="common">Banana</name>
    <dbReference type="NCBI Taxonomy" id="52838"/>
    <lineage>
        <taxon>Eukaryota</taxon>
        <taxon>Viridiplantae</taxon>
        <taxon>Streptophyta</taxon>
        <taxon>Embryophyta</taxon>
        <taxon>Tracheophyta</taxon>
        <taxon>Spermatophyta</taxon>
        <taxon>Magnoliopsida</taxon>
        <taxon>Liliopsida</taxon>
        <taxon>Zingiberales</taxon>
        <taxon>Musaceae</taxon>
        <taxon>Musa</taxon>
    </lineage>
</organism>
<accession>A0A4S8IU10</accession>
<sequence>MDREHEEEEEDEGKRRWLHLLLTKRDGLGYDEKAKAIHYIQGWSGLSGRVLPRLWRSRSSKPAPMVIRSEDKGGKGSWQRNADFCSRSVSVTVLDRRRLALLRFSFPETGAETDESVEG</sequence>
<proteinExistence type="predicted"/>
<comment type="caution">
    <text evidence="1">The sequence shown here is derived from an EMBL/GenBank/DDBJ whole genome shotgun (WGS) entry which is preliminary data.</text>
</comment>
<reference evidence="1 2" key="1">
    <citation type="journal article" date="2019" name="Nat. Plants">
        <title>Genome sequencing of Musa balbisiana reveals subgenome evolution and function divergence in polyploid bananas.</title>
        <authorList>
            <person name="Yao X."/>
        </authorList>
    </citation>
    <scope>NUCLEOTIDE SEQUENCE [LARGE SCALE GENOMIC DNA]</scope>
    <source>
        <strain evidence="2">cv. DH-PKW</strain>
        <tissue evidence="1">Leaves</tissue>
    </source>
</reference>
<dbReference type="EMBL" id="PYDT01000008">
    <property type="protein sequence ID" value="THU52201.1"/>
    <property type="molecule type" value="Genomic_DNA"/>
</dbReference>
<dbReference type="AlphaFoldDB" id="A0A4S8IU10"/>
<protein>
    <submittedName>
        <fullName evidence="1">Uncharacterized protein</fullName>
    </submittedName>
</protein>